<gene>
    <name evidence="1" type="ORF">MM415A02721_0012</name>
</gene>
<dbReference type="EMBL" id="MT141961">
    <property type="protein sequence ID" value="QJA72564.1"/>
    <property type="molecule type" value="Genomic_DNA"/>
</dbReference>
<protein>
    <submittedName>
        <fullName evidence="1">Uncharacterized protein</fullName>
    </submittedName>
</protein>
<organism evidence="1">
    <name type="scientific">viral metagenome</name>
    <dbReference type="NCBI Taxonomy" id="1070528"/>
    <lineage>
        <taxon>unclassified sequences</taxon>
        <taxon>metagenomes</taxon>
        <taxon>organismal metagenomes</taxon>
    </lineage>
</organism>
<sequence>MKVKELAKISDKIRFIVICDNVDEAIDFIQRMPFESIKGLAERRNWNESDEFHM</sequence>
<proteinExistence type="predicted"/>
<reference evidence="1" key="1">
    <citation type="submission" date="2020-03" db="EMBL/GenBank/DDBJ databases">
        <title>The deep terrestrial virosphere.</title>
        <authorList>
            <person name="Holmfeldt K."/>
            <person name="Nilsson E."/>
            <person name="Simone D."/>
            <person name="Lopez-Fernandez M."/>
            <person name="Wu X."/>
            <person name="de Brujin I."/>
            <person name="Lundin D."/>
            <person name="Andersson A."/>
            <person name="Bertilsson S."/>
            <person name="Dopson M."/>
        </authorList>
    </citation>
    <scope>NUCLEOTIDE SEQUENCE</scope>
    <source>
        <strain evidence="1">MM415A02721</strain>
    </source>
</reference>
<dbReference type="AlphaFoldDB" id="A0A6M3JR56"/>
<accession>A0A6M3JR56</accession>
<name>A0A6M3JR56_9ZZZZ</name>
<evidence type="ECO:0000313" key="1">
    <source>
        <dbReference type="EMBL" id="QJA72564.1"/>
    </source>
</evidence>